<evidence type="ECO:0000313" key="2">
    <source>
        <dbReference type="EMBL" id="QHT23099.1"/>
    </source>
</evidence>
<organism evidence="2">
    <name type="scientific">viral metagenome</name>
    <dbReference type="NCBI Taxonomy" id="1070528"/>
    <lineage>
        <taxon>unclassified sequences</taxon>
        <taxon>metagenomes</taxon>
        <taxon>organismal metagenomes</taxon>
    </lineage>
</organism>
<dbReference type="AlphaFoldDB" id="A0A6C0E492"/>
<sequence length="263" mass="31083">MTKYFIEDNIDFYKILQQSLTETTEYSVQEQLCLISTVPLTEHYVRMDCGHAFNYIPLYNEIIKQKFRLKYNTTYVLQCPYCRAKHSNLLPYYPELNVNLVYGVNTDDIFYKMVIDKRTSKLVYENTLHYFLNGQCCYNYTHLDSDLEMHITPCENTCVIVHAETSKMYCVLHIQEAKKLYRIQEKAKEKDAKQKKKAEEKQKIKEEKLKLKEDTKKINMQHNRCGYMLTTGPNKGTQCKNKQLENSLCKTHLSKGSNTENKI</sequence>
<evidence type="ECO:0000256" key="1">
    <source>
        <dbReference type="SAM" id="Coils"/>
    </source>
</evidence>
<proteinExistence type="predicted"/>
<keyword evidence="1" id="KW-0175">Coiled coil</keyword>
<protein>
    <submittedName>
        <fullName evidence="2">Uncharacterized protein</fullName>
    </submittedName>
</protein>
<dbReference type="EMBL" id="MN739724">
    <property type="protein sequence ID" value="QHT23099.1"/>
    <property type="molecule type" value="Genomic_DNA"/>
</dbReference>
<feature type="coiled-coil region" evidence="1">
    <location>
        <begin position="181"/>
        <end position="221"/>
    </location>
</feature>
<accession>A0A6C0E492</accession>
<name>A0A6C0E492_9ZZZZ</name>
<reference evidence="2" key="1">
    <citation type="journal article" date="2020" name="Nature">
        <title>Giant virus diversity and host interactions through global metagenomics.</title>
        <authorList>
            <person name="Schulz F."/>
            <person name="Roux S."/>
            <person name="Paez-Espino D."/>
            <person name="Jungbluth S."/>
            <person name="Walsh D.A."/>
            <person name="Denef V.J."/>
            <person name="McMahon K.D."/>
            <person name="Konstantinidis K.T."/>
            <person name="Eloe-Fadrosh E.A."/>
            <person name="Kyrpides N.C."/>
            <person name="Woyke T."/>
        </authorList>
    </citation>
    <scope>NUCLEOTIDE SEQUENCE</scope>
    <source>
        <strain evidence="2">GVMAG-M-3300023179-114</strain>
    </source>
</reference>